<dbReference type="EMBL" id="AFCJ01001342">
    <property type="protein sequence ID" value="EHC37193.1"/>
    <property type="molecule type" value="Genomic_DNA"/>
</dbReference>
<gene>
    <name evidence="1" type="ORF">LTSEALA_3129</name>
</gene>
<evidence type="ECO:0000313" key="2">
    <source>
        <dbReference type="Proteomes" id="UP000004642"/>
    </source>
</evidence>
<name>G5LQM3_SALET</name>
<dbReference type="AlphaFoldDB" id="G5LQM3"/>
<protein>
    <submittedName>
        <fullName evidence="1">Uncharacterized protein</fullName>
    </submittedName>
</protein>
<evidence type="ECO:0000313" key="1">
    <source>
        <dbReference type="EMBL" id="EHC37193.1"/>
    </source>
</evidence>
<proteinExistence type="predicted"/>
<dbReference type="Proteomes" id="UP000004642">
    <property type="component" value="Unassembled WGS sequence"/>
</dbReference>
<reference evidence="1 2" key="1">
    <citation type="journal article" date="2011" name="BMC Genomics">
        <title>Genome sequencing reveals diversification of virulence factor content and possible host adaptation in distinct subpopulations of Salmonella enterica.</title>
        <authorList>
            <person name="den Bakker H.C."/>
            <person name="Moreno Switt A.I."/>
            <person name="Govoni G."/>
            <person name="Cummings C.A."/>
            <person name="Ranieri M.L."/>
            <person name="Degoricija L."/>
            <person name="Hoelzer K."/>
            <person name="Rodriguez-Rivera L.D."/>
            <person name="Brown S."/>
            <person name="Bolchacova E."/>
            <person name="Furtado M.R."/>
            <person name="Wiedmann M."/>
        </authorList>
    </citation>
    <scope>NUCLEOTIDE SEQUENCE [LARGE SCALE GENOMIC DNA]</scope>
    <source>
        <strain evidence="1 2">R6-377</strain>
    </source>
</reference>
<feature type="non-terminal residue" evidence="1">
    <location>
        <position position="50"/>
    </location>
</feature>
<accession>G5LQM3</accession>
<organism evidence="1 2">
    <name type="scientific">Salmonella enterica subsp. enterica serovar Alachua str. R6-377</name>
    <dbReference type="NCBI Taxonomy" id="913241"/>
    <lineage>
        <taxon>Bacteria</taxon>
        <taxon>Pseudomonadati</taxon>
        <taxon>Pseudomonadota</taxon>
        <taxon>Gammaproteobacteria</taxon>
        <taxon>Enterobacterales</taxon>
        <taxon>Enterobacteriaceae</taxon>
        <taxon>Salmonella</taxon>
    </lineage>
</organism>
<sequence>MKMQHQRAGCLDNRAVKIVEIAKQIAIQETKQRDISDCRAARASVLSPAD</sequence>
<comment type="caution">
    <text evidence="1">The sequence shown here is derived from an EMBL/GenBank/DDBJ whole genome shotgun (WGS) entry which is preliminary data.</text>
</comment>